<protein>
    <submittedName>
        <fullName evidence="2">SLATT domain-containing protein</fullName>
    </submittedName>
</protein>
<evidence type="ECO:0000313" key="3">
    <source>
        <dbReference type="Proteomes" id="UP000293623"/>
    </source>
</evidence>
<dbReference type="Proteomes" id="UP000293623">
    <property type="component" value="Unassembled WGS sequence"/>
</dbReference>
<name>A0A4Q2KGP6_9SPHN</name>
<keyword evidence="3" id="KW-1185">Reference proteome</keyword>
<dbReference type="EMBL" id="SDPV01000002">
    <property type="protein sequence ID" value="RXZ64245.1"/>
    <property type="molecule type" value="Genomic_DNA"/>
</dbReference>
<reference evidence="2 3" key="1">
    <citation type="submission" date="2019-01" db="EMBL/GenBank/DDBJ databases">
        <title>Altererythrobacter rhizovicinus sp. nov., isolated from the rhizosphere soil of Haloxylon ammodendron.</title>
        <authorList>
            <person name="Li H.-P."/>
            <person name="Gou J.-Y."/>
            <person name="Yao D."/>
            <person name="Han Q.-Q."/>
            <person name="Shao K.-Z."/>
            <person name="Zhao Q."/>
            <person name="Zhang J.-L."/>
        </authorList>
    </citation>
    <scope>NUCLEOTIDE SEQUENCE [LARGE SCALE GENOMIC DNA]</scope>
    <source>
        <strain evidence="2 3">AY-3R</strain>
    </source>
</reference>
<keyword evidence="1" id="KW-0812">Transmembrane</keyword>
<keyword evidence="1" id="KW-1133">Transmembrane helix</keyword>
<dbReference type="AlphaFoldDB" id="A0A4Q2KGP6"/>
<keyword evidence="1" id="KW-0472">Membrane</keyword>
<evidence type="ECO:0000313" key="2">
    <source>
        <dbReference type="EMBL" id="RXZ64245.1"/>
    </source>
</evidence>
<proteinExistence type="predicted"/>
<accession>A0A4Q2KGP6</accession>
<organism evidence="2 3">
    <name type="scientific">Pelagerythrobacter rhizovicinus</name>
    <dbReference type="NCBI Taxonomy" id="2268576"/>
    <lineage>
        <taxon>Bacteria</taxon>
        <taxon>Pseudomonadati</taxon>
        <taxon>Pseudomonadota</taxon>
        <taxon>Alphaproteobacteria</taxon>
        <taxon>Sphingomonadales</taxon>
        <taxon>Erythrobacteraceae</taxon>
        <taxon>Pelagerythrobacter</taxon>
    </lineage>
</organism>
<comment type="caution">
    <text evidence="2">The sequence shown here is derived from an EMBL/GenBank/DDBJ whole genome shotgun (WGS) entry which is preliminary data.</text>
</comment>
<dbReference type="OrthoDB" id="7605252at2"/>
<feature type="transmembrane region" description="Helical" evidence="1">
    <location>
        <begin position="59"/>
        <end position="77"/>
    </location>
</feature>
<dbReference type="NCBIfam" id="NF033632">
    <property type="entry name" value="SLATT_4"/>
    <property type="match status" value="1"/>
</dbReference>
<evidence type="ECO:0000256" key="1">
    <source>
        <dbReference type="SAM" id="Phobius"/>
    </source>
</evidence>
<sequence>MEIAVRIGDWFDAVSASAGHRARADRAAMLAEARKLAVDVLYSEKGHFAAASAWRRRNYWLGIPAALIGAAAGATILASADPVVSGILALAGAAITALMTFLNPSERAAQHQRAGVAYAQLRRKVRQFAQIDMAGMESAALRATLTALTEEVGSTQGEALAIPSAAYRAAMKSIESGSADYTDQELDAATGRVGAQSST</sequence>
<feature type="transmembrane region" description="Helical" evidence="1">
    <location>
        <begin position="83"/>
        <end position="103"/>
    </location>
</feature>
<gene>
    <name evidence="2" type="ORF">ETX26_10050</name>
</gene>